<comment type="catalytic activity">
    <reaction evidence="8 9">
        <text>S-sulfanyl-L-cysteinyl-[protein] + uridine(34) in tRNA + AH2 + ATP = 2-thiouridine(34) in tRNA + L-cysteinyl-[protein] + A + AMP + diphosphate + H(+)</text>
        <dbReference type="Rhea" id="RHEA:47032"/>
        <dbReference type="Rhea" id="RHEA-COMP:10131"/>
        <dbReference type="Rhea" id="RHEA-COMP:11726"/>
        <dbReference type="Rhea" id="RHEA-COMP:11727"/>
        <dbReference type="Rhea" id="RHEA-COMP:11728"/>
        <dbReference type="ChEBI" id="CHEBI:13193"/>
        <dbReference type="ChEBI" id="CHEBI:15378"/>
        <dbReference type="ChEBI" id="CHEBI:17499"/>
        <dbReference type="ChEBI" id="CHEBI:29950"/>
        <dbReference type="ChEBI" id="CHEBI:30616"/>
        <dbReference type="ChEBI" id="CHEBI:33019"/>
        <dbReference type="ChEBI" id="CHEBI:61963"/>
        <dbReference type="ChEBI" id="CHEBI:65315"/>
        <dbReference type="ChEBI" id="CHEBI:87170"/>
        <dbReference type="ChEBI" id="CHEBI:456215"/>
        <dbReference type="EC" id="2.8.1.13"/>
    </reaction>
</comment>
<evidence type="ECO:0000256" key="7">
    <source>
        <dbReference type="ARBA" id="ARBA00023157"/>
    </source>
</evidence>
<keyword evidence="9" id="KW-0963">Cytoplasm</keyword>
<comment type="caution">
    <text evidence="9">Lacks conserved residue(s) required for the propagation of feature annotation.</text>
</comment>
<dbReference type="EMBL" id="JADIMQ010000134">
    <property type="protein sequence ID" value="MBO8449474.1"/>
    <property type="molecule type" value="Genomic_DNA"/>
</dbReference>
<feature type="domain" description="tRNA-specific 2-thiouridylase MnmA-like C-terminal" evidence="10">
    <location>
        <begin position="404"/>
        <end position="479"/>
    </location>
</feature>
<sequence>MKVCIGLSGGVDSSVAALLLKRAGYDVFALFMQNWHDTAGTLHGDCEWEEDRFVAEMVARKIGIPFYFVDLSDEYRRRVVDYMFDEYSRGRTPNPDVLCNREIKFDAFMKCAMKLGAEYVATGHYCRKDRIEGPDGRPVYRIFAGTDPDKDQSYFLCQLTQQQLSKALFPIGDMTKPEVRRLAAEADLPSADKKDSQGICFVGKVDLPVFLQQKLKPVQGEVVEVFDRYFDSSGHYRFIKDTLQSLRKEGLDAPVSMVTSYISETKSLKYNDPLAERHPAGNPSEEGGCSTSGIFDREKIAALSDEDLERLAAPLSYSDIVFETETYRSGKKHTRKTRYRENPYGKVAGTHDGAQFYTIGQRKGLNIGGHKESLFVIATDVVSNRIYVGEGHTHKGLSRSCLKIGLEDIHWIREDLAMSLGEIRRYRVRIRYRQPLQDATLIMREKGLYILFDEAQRGVTAGQFAVWYCNDEMLGSGVIGAGRSGLD</sequence>
<evidence type="ECO:0000313" key="12">
    <source>
        <dbReference type="EMBL" id="MBO8449474.1"/>
    </source>
</evidence>
<keyword evidence="1 9" id="KW-0820">tRNA-binding</keyword>
<evidence type="ECO:0000259" key="11">
    <source>
        <dbReference type="Pfam" id="PF20259"/>
    </source>
</evidence>
<dbReference type="AlphaFoldDB" id="A0A9D9HG44"/>
<dbReference type="GO" id="GO:0000049">
    <property type="term" value="F:tRNA binding"/>
    <property type="evidence" value="ECO:0007669"/>
    <property type="project" value="UniProtKB-KW"/>
</dbReference>
<reference evidence="12" key="2">
    <citation type="journal article" date="2021" name="PeerJ">
        <title>Extensive microbial diversity within the chicken gut microbiome revealed by metagenomics and culture.</title>
        <authorList>
            <person name="Gilroy R."/>
            <person name="Ravi A."/>
            <person name="Getino M."/>
            <person name="Pursley I."/>
            <person name="Horton D.L."/>
            <person name="Alikhan N.F."/>
            <person name="Baker D."/>
            <person name="Gharbi K."/>
            <person name="Hall N."/>
            <person name="Watson M."/>
            <person name="Adriaenssens E.M."/>
            <person name="Foster-Nyarko E."/>
            <person name="Jarju S."/>
            <person name="Secka A."/>
            <person name="Antonio M."/>
            <person name="Oren A."/>
            <person name="Chaudhuri R.R."/>
            <person name="La Ragione R."/>
            <person name="Hildebrand F."/>
            <person name="Pallen M.J."/>
        </authorList>
    </citation>
    <scope>NUCLEOTIDE SEQUENCE</scope>
    <source>
        <strain evidence="12">20514</strain>
    </source>
</reference>
<protein>
    <recommendedName>
        <fullName evidence="9">tRNA-specific 2-thiouridylase MnmA</fullName>
        <ecNumber evidence="9">2.8.1.13</ecNumber>
    </recommendedName>
</protein>
<dbReference type="GO" id="GO:0103016">
    <property type="term" value="F:tRNA-uridine 2-sulfurtransferase activity"/>
    <property type="evidence" value="ECO:0007669"/>
    <property type="project" value="UniProtKB-EC"/>
</dbReference>
<dbReference type="Gene3D" id="2.40.30.10">
    <property type="entry name" value="Translation factors"/>
    <property type="match status" value="1"/>
</dbReference>
<dbReference type="Gene3D" id="3.40.50.620">
    <property type="entry name" value="HUPs"/>
    <property type="match status" value="1"/>
</dbReference>
<dbReference type="InterPro" id="IPR023382">
    <property type="entry name" value="MnmA-like_central_sf"/>
</dbReference>
<dbReference type="PANTHER" id="PTHR11933:SF5">
    <property type="entry name" value="MITOCHONDRIAL TRNA-SPECIFIC 2-THIOURIDYLASE 1"/>
    <property type="match status" value="1"/>
</dbReference>
<feature type="region of interest" description="Interaction with tRNA" evidence="9">
    <location>
        <begin position="431"/>
        <end position="432"/>
    </location>
</feature>
<dbReference type="Proteomes" id="UP000810252">
    <property type="component" value="Unassembled WGS sequence"/>
</dbReference>
<keyword evidence="2 9" id="KW-0808">Transferase</keyword>
<dbReference type="InterPro" id="IPR046884">
    <property type="entry name" value="MnmA-like_central"/>
</dbReference>
<keyword evidence="3 9" id="KW-0819">tRNA processing</keyword>
<dbReference type="InterPro" id="IPR046885">
    <property type="entry name" value="MnmA-like_C"/>
</dbReference>
<name>A0A9D9HG44_9BACT</name>
<evidence type="ECO:0000256" key="5">
    <source>
        <dbReference type="ARBA" id="ARBA00022840"/>
    </source>
</evidence>
<evidence type="ECO:0000256" key="4">
    <source>
        <dbReference type="ARBA" id="ARBA00022741"/>
    </source>
</evidence>
<evidence type="ECO:0000259" key="10">
    <source>
        <dbReference type="Pfam" id="PF20258"/>
    </source>
</evidence>
<dbReference type="EC" id="2.8.1.13" evidence="9"/>
<dbReference type="HAMAP" id="MF_00144">
    <property type="entry name" value="tRNA_thiouridyl_MnmA"/>
    <property type="match status" value="1"/>
</dbReference>
<evidence type="ECO:0000256" key="9">
    <source>
        <dbReference type="HAMAP-Rule" id="MF_00144"/>
    </source>
</evidence>
<dbReference type="NCBIfam" id="NF001138">
    <property type="entry name" value="PRK00143.1"/>
    <property type="match status" value="1"/>
</dbReference>
<feature type="region of interest" description="Interaction with tRNA" evidence="9">
    <location>
        <begin position="150"/>
        <end position="152"/>
    </location>
</feature>
<evidence type="ECO:0000256" key="1">
    <source>
        <dbReference type="ARBA" id="ARBA00022555"/>
    </source>
</evidence>
<dbReference type="GO" id="GO:0005524">
    <property type="term" value="F:ATP binding"/>
    <property type="evidence" value="ECO:0007669"/>
    <property type="project" value="UniProtKB-KW"/>
</dbReference>
<comment type="subcellular location">
    <subcellularLocation>
        <location evidence="9">Cytoplasm</location>
    </subcellularLocation>
</comment>
<comment type="function">
    <text evidence="9">Catalyzes the 2-thiolation of uridine at the wobble position (U34) of tRNA, leading to the formation of s(2)U34.</text>
</comment>
<feature type="active site" description="Cysteine persulfide intermediate" evidence="9">
    <location>
        <position position="200"/>
    </location>
</feature>
<comment type="caution">
    <text evidence="12">The sequence shown here is derived from an EMBL/GenBank/DDBJ whole genome shotgun (WGS) entry which is preliminary data.</text>
</comment>
<dbReference type="CDD" id="cd01998">
    <property type="entry name" value="MnmA_TRMU-like"/>
    <property type="match status" value="1"/>
</dbReference>
<keyword evidence="6 9" id="KW-0694">RNA-binding</keyword>
<feature type="active site" description="Nucleophile" evidence="9">
    <location>
        <position position="99"/>
    </location>
</feature>
<evidence type="ECO:0000256" key="3">
    <source>
        <dbReference type="ARBA" id="ARBA00022694"/>
    </source>
</evidence>
<feature type="site" description="Interaction with tRNA" evidence="9">
    <location>
        <position position="463"/>
    </location>
</feature>
<dbReference type="InterPro" id="IPR014729">
    <property type="entry name" value="Rossmann-like_a/b/a_fold"/>
</dbReference>
<evidence type="ECO:0000256" key="2">
    <source>
        <dbReference type="ARBA" id="ARBA00022679"/>
    </source>
</evidence>
<feature type="site" description="Interaction with tRNA" evidence="9">
    <location>
        <position position="124"/>
    </location>
</feature>
<keyword evidence="4 9" id="KW-0547">Nucleotide-binding</keyword>
<keyword evidence="7" id="KW-1015">Disulfide bond</keyword>
<accession>A0A9D9HG44</accession>
<dbReference type="GO" id="GO:0005737">
    <property type="term" value="C:cytoplasm"/>
    <property type="evidence" value="ECO:0007669"/>
    <property type="project" value="UniProtKB-SubCell"/>
</dbReference>
<dbReference type="Gene3D" id="2.30.30.280">
    <property type="entry name" value="Adenine nucleotide alpha hydrolases-like domains"/>
    <property type="match status" value="1"/>
</dbReference>
<dbReference type="Pfam" id="PF20258">
    <property type="entry name" value="tRNA_Me_trans_C"/>
    <property type="match status" value="1"/>
</dbReference>
<dbReference type="InterPro" id="IPR004506">
    <property type="entry name" value="MnmA-like"/>
</dbReference>
<comment type="similarity">
    <text evidence="9">Belongs to the MnmA/TRMU family.</text>
</comment>
<gene>
    <name evidence="9 12" type="primary">mnmA</name>
    <name evidence="12" type="ORF">IAC29_09460</name>
</gene>
<reference evidence="12" key="1">
    <citation type="submission" date="2020-10" db="EMBL/GenBank/DDBJ databases">
        <authorList>
            <person name="Gilroy R."/>
        </authorList>
    </citation>
    <scope>NUCLEOTIDE SEQUENCE</scope>
    <source>
        <strain evidence="12">20514</strain>
    </source>
</reference>
<dbReference type="NCBIfam" id="TIGR00420">
    <property type="entry name" value="trmU"/>
    <property type="match status" value="1"/>
</dbReference>
<feature type="binding site" evidence="9">
    <location>
        <begin position="6"/>
        <end position="13"/>
    </location>
    <ligand>
        <name>ATP</name>
        <dbReference type="ChEBI" id="CHEBI:30616"/>
    </ligand>
</feature>
<evidence type="ECO:0000256" key="6">
    <source>
        <dbReference type="ARBA" id="ARBA00022884"/>
    </source>
</evidence>
<dbReference type="FunFam" id="3.40.50.620:FF:000115">
    <property type="entry name" value="tRNA-specific 2-thiouridylase MnmA"/>
    <property type="match status" value="1"/>
</dbReference>
<evidence type="ECO:0000313" key="13">
    <source>
        <dbReference type="Proteomes" id="UP000810252"/>
    </source>
</evidence>
<proteinExistence type="inferred from homology"/>
<feature type="binding site" evidence="9">
    <location>
        <position position="123"/>
    </location>
    <ligand>
        <name>ATP</name>
        <dbReference type="ChEBI" id="CHEBI:30616"/>
    </ligand>
</feature>
<dbReference type="Pfam" id="PF20259">
    <property type="entry name" value="tRNA_Me_trans_M"/>
    <property type="match status" value="1"/>
</dbReference>
<dbReference type="SUPFAM" id="SSF52402">
    <property type="entry name" value="Adenine nucleotide alpha hydrolases-like"/>
    <property type="match status" value="1"/>
</dbReference>
<dbReference type="PANTHER" id="PTHR11933">
    <property type="entry name" value="TRNA 5-METHYLAMINOMETHYL-2-THIOURIDYLATE -METHYLTRANSFERASE"/>
    <property type="match status" value="1"/>
</dbReference>
<feature type="region of interest" description="Interaction with target base in tRNA" evidence="9">
    <location>
        <begin position="94"/>
        <end position="96"/>
    </location>
</feature>
<feature type="domain" description="tRNA-specific 2-thiouridylase MnmA-like central" evidence="11">
    <location>
        <begin position="345"/>
        <end position="390"/>
    </location>
</feature>
<dbReference type="GO" id="GO:0002143">
    <property type="term" value="P:tRNA wobble position uridine thiolation"/>
    <property type="evidence" value="ECO:0007669"/>
    <property type="project" value="TreeGrafter"/>
</dbReference>
<keyword evidence="5 9" id="KW-0067">ATP-binding</keyword>
<evidence type="ECO:0000256" key="8">
    <source>
        <dbReference type="ARBA" id="ARBA00051542"/>
    </source>
</evidence>
<dbReference type="Pfam" id="PF03054">
    <property type="entry name" value="tRNA_Me_trans"/>
    <property type="match status" value="1"/>
</dbReference>
<organism evidence="12 13">
    <name type="scientific">Candidatus Cryptobacteroides merdigallinarum</name>
    <dbReference type="NCBI Taxonomy" id="2840770"/>
    <lineage>
        <taxon>Bacteria</taxon>
        <taxon>Pseudomonadati</taxon>
        <taxon>Bacteroidota</taxon>
        <taxon>Bacteroidia</taxon>
        <taxon>Bacteroidales</taxon>
        <taxon>Candidatus Cryptobacteroides</taxon>
    </lineage>
</organism>
<feature type="binding site" evidence="9">
    <location>
        <position position="32"/>
    </location>
    <ligand>
        <name>ATP</name>
        <dbReference type="ChEBI" id="CHEBI:30616"/>
    </ligand>
</feature>